<proteinExistence type="inferred from homology"/>
<feature type="binding site" evidence="10">
    <location>
        <position position="260"/>
    </location>
    <ligand>
        <name>Zn(2+)</name>
        <dbReference type="ChEBI" id="CHEBI:29105"/>
    </ligand>
</feature>
<dbReference type="STRING" id="335541.Swol_1224"/>
<dbReference type="PANTHER" id="PTHR32120:SF11">
    <property type="entry name" value="SMALL RIBOSOMAL SUBUNIT BIOGENESIS GTPASE RSGA 1, MITOCHONDRIAL-RELATED"/>
    <property type="match status" value="1"/>
</dbReference>
<dbReference type="PANTHER" id="PTHR32120">
    <property type="entry name" value="SMALL RIBOSOMAL SUBUNIT BIOGENESIS GTPASE RSGA"/>
    <property type="match status" value="1"/>
</dbReference>
<dbReference type="CDD" id="cd04466">
    <property type="entry name" value="S1_YloQ_GTPase"/>
    <property type="match status" value="1"/>
</dbReference>
<evidence type="ECO:0000313" key="13">
    <source>
        <dbReference type="EMBL" id="ABI68533.1"/>
    </source>
</evidence>
<dbReference type="SUPFAM" id="SSF52540">
    <property type="entry name" value="P-loop containing nucleoside triphosphate hydrolases"/>
    <property type="match status" value="1"/>
</dbReference>
<dbReference type="InterPro" id="IPR027417">
    <property type="entry name" value="P-loop_NTPase"/>
</dbReference>
<feature type="binding site" evidence="10">
    <location>
        <begin position="165"/>
        <end position="173"/>
    </location>
    <ligand>
        <name>GTP</name>
        <dbReference type="ChEBI" id="CHEBI:37565"/>
    </ligand>
</feature>
<evidence type="ECO:0000256" key="3">
    <source>
        <dbReference type="ARBA" id="ARBA00022723"/>
    </source>
</evidence>
<dbReference type="InterPro" id="IPR030378">
    <property type="entry name" value="G_CP_dom"/>
</dbReference>
<keyword evidence="7 10" id="KW-0862">Zinc</keyword>
<dbReference type="PROSITE" id="PS50936">
    <property type="entry name" value="ENGC_GTPASE"/>
    <property type="match status" value="1"/>
</dbReference>
<dbReference type="PROSITE" id="PS51721">
    <property type="entry name" value="G_CP"/>
    <property type="match status" value="1"/>
</dbReference>
<dbReference type="HAMAP" id="MF_01820">
    <property type="entry name" value="GTPase_RsgA"/>
    <property type="match status" value="1"/>
</dbReference>
<dbReference type="InterPro" id="IPR010914">
    <property type="entry name" value="RsgA_GTPase_dom"/>
</dbReference>
<feature type="binding site" evidence="10">
    <location>
        <position position="252"/>
    </location>
    <ligand>
        <name>Zn(2+)</name>
        <dbReference type="ChEBI" id="CHEBI:29105"/>
    </ligand>
</feature>
<protein>
    <recommendedName>
        <fullName evidence="10">Small ribosomal subunit biogenesis GTPase RsgA</fullName>
        <ecNumber evidence="10">3.6.1.-</ecNumber>
    </recommendedName>
</protein>
<comment type="cofactor">
    <cofactor evidence="10">
        <name>Zn(2+)</name>
        <dbReference type="ChEBI" id="CHEBI:29105"/>
    </cofactor>
    <text evidence="10">Binds 1 zinc ion per subunit.</text>
</comment>
<evidence type="ECO:0000256" key="7">
    <source>
        <dbReference type="ARBA" id="ARBA00022833"/>
    </source>
</evidence>
<evidence type="ECO:0000259" key="12">
    <source>
        <dbReference type="PROSITE" id="PS51721"/>
    </source>
</evidence>
<comment type="subcellular location">
    <subcellularLocation>
        <location evidence="10">Cytoplasm</location>
    </subcellularLocation>
</comment>
<keyword evidence="9 10" id="KW-0342">GTP-binding</keyword>
<dbReference type="GO" id="GO:0005737">
    <property type="term" value="C:cytoplasm"/>
    <property type="evidence" value="ECO:0007669"/>
    <property type="project" value="UniProtKB-SubCell"/>
</dbReference>
<keyword evidence="8 10" id="KW-0694">RNA-binding</keyword>
<keyword evidence="4 10" id="KW-0699">rRNA-binding</keyword>
<feature type="domain" description="CP-type G" evidence="12">
    <location>
        <begin position="65"/>
        <end position="223"/>
    </location>
</feature>
<comment type="similarity">
    <text evidence="10">Belongs to the TRAFAC class YlqF/YawG GTPase family. RsgA subfamily.</text>
</comment>
<dbReference type="KEGG" id="swo:Swol_1224"/>
<keyword evidence="2 10" id="KW-0690">Ribosome biogenesis</keyword>
<dbReference type="AlphaFoldDB" id="Q0AXM1"/>
<evidence type="ECO:0000313" key="14">
    <source>
        <dbReference type="Proteomes" id="UP000001968"/>
    </source>
</evidence>
<evidence type="ECO:0000256" key="2">
    <source>
        <dbReference type="ARBA" id="ARBA00022517"/>
    </source>
</evidence>
<dbReference type="GO" id="GO:0042274">
    <property type="term" value="P:ribosomal small subunit biogenesis"/>
    <property type="evidence" value="ECO:0007669"/>
    <property type="project" value="UniProtKB-UniRule"/>
</dbReference>
<feature type="binding site" evidence="10">
    <location>
        <position position="247"/>
    </location>
    <ligand>
        <name>Zn(2+)</name>
        <dbReference type="ChEBI" id="CHEBI:29105"/>
    </ligand>
</feature>
<dbReference type="InterPro" id="IPR031944">
    <property type="entry name" value="RsgA_N"/>
</dbReference>
<keyword evidence="14" id="KW-1185">Reference proteome</keyword>
<dbReference type="Gene3D" id="2.40.50.140">
    <property type="entry name" value="Nucleic acid-binding proteins"/>
    <property type="match status" value="1"/>
</dbReference>
<comment type="subunit">
    <text evidence="10">Monomer. Associates with 30S ribosomal subunit, binds 16S rRNA.</text>
</comment>
<dbReference type="Gene3D" id="3.40.50.300">
    <property type="entry name" value="P-loop containing nucleotide triphosphate hydrolases"/>
    <property type="match status" value="1"/>
</dbReference>
<dbReference type="EC" id="3.6.1.-" evidence="10"/>
<dbReference type="OrthoDB" id="9809485at2"/>
<dbReference type="HOGENOM" id="CLU_033617_2_1_9"/>
<dbReference type="NCBIfam" id="TIGR00157">
    <property type="entry name" value="ribosome small subunit-dependent GTPase A"/>
    <property type="match status" value="1"/>
</dbReference>
<gene>
    <name evidence="10" type="primary">rsgA</name>
    <name evidence="13" type="ordered locus">Swol_1224</name>
</gene>
<dbReference type="GO" id="GO:0019843">
    <property type="term" value="F:rRNA binding"/>
    <property type="evidence" value="ECO:0007669"/>
    <property type="project" value="UniProtKB-KW"/>
</dbReference>
<dbReference type="InterPro" id="IPR004881">
    <property type="entry name" value="Ribosome_biogen_GTPase_RsgA"/>
</dbReference>
<dbReference type="SUPFAM" id="SSF50249">
    <property type="entry name" value="Nucleic acid-binding proteins"/>
    <property type="match status" value="1"/>
</dbReference>
<evidence type="ECO:0000259" key="11">
    <source>
        <dbReference type="PROSITE" id="PS50936"/>
    </source>
</evidence>
<dbReference type="Pfam" id="PF03193">
    <property type="entry name" value="RsgA_GTPase"/>
    <property type="match status" value="1"/>
</dbReference>
<organism evidence="13 14">
    <name type="scientific">Syntrophomonas wolfei subsp. wolfei (strain DSM 2245B / Goettingen)</name>
    <dbReference type="NCBI Taxonomy" id="335541"/>
    <lineage>
        <taxon>Bacteria</taxon>
        <taxon>Bacillati</taxon>
        <taxon>Bacillota</taxon>
        <taxon>Clostridia</taxon>
        <taxon>Eubacteriales</taxon>
        <taxon>Syntrophomonadaceae</taxon>
        <taxon>Syntrophomonas</taxon>
    </lineage>
</organism>
<dbReference type="GO" id="GO:0003924">
    <property type="term" value="F:GTPase activity"/>
    <property type="evidence" value="ECO:0007669"/>
    <property type="project" value="UniProtKB-UniRule"/>
</dbReference>
<reference evidence="14" key="1">
    <citation type="journal article" date="2010" name="Environ. Microbiol.">
        <title>The genome of Syntrophomonas wolfei: new insights into syntrophic metabolism and biohydrogen production.</title>
        <authorList>
            <person name="Sieber J.R."/>
            <person name="Sims D.R."/>
            <person name="Han C."/>
            <person name="Kim E."/>
            <person name="Lykidis A."/>
            <person name="Lapidus A.L."/>
            <person name="McDonnald E."/>
            <person name="Rohlin L."/>
            <person name="Culley D.E."/>
            <person name="Gunsalus R."/>
            <person name="McInerney M.J."/>
        </authorList>
    </citation>
    <scope>NUCLEOTIDE SEQUENCE [LARGE SCALE GENOMIC DNA]</scope>
    <source>
        <strain evidence="14">DSM 2245B / Goettingen</strain>
    </source>
</reference>
<dbReference type="eggNOG" id="COG1162">
    <property type="taxonomic scope" value="Bacteria"/>
</dbReference>
<evidence type="ECO:0000256" key="5">
    <source>
        <dbReference type="ARBA" id="ARBA00022741"/>
    </source>
</evidence>
<comment type="function">
    <text evidence="10">One of several proteins that assist in the late maturation steps of the functional core of the 30S ribosomal subunit. Helps release RbfA from mature subunits. May play a role in the assembly of ribosomal proteins into the subunit. Circularly permuted GTPase that catalyzes slow GTP hydrolysis, GTPase activity is stimulated by the 30S ribosomal subunit.</text>
</comment>
<evidence type="ECO:0000256" key="4">
    <source>
        <dbReference type="ARBA" id="ARBA00022730"/>
    </source>
</evidence>
<name>Q0AXM1_SYNWW</name>
<keyword evidence="6 10" id="KW-0378">Hydrolase</keyword>
<sequence length="294" mass="32896">MTANKAEGLVLKRYSGFYYVQDEQYQIYECKLRGKIKAPVFTGDRVKFTPLEAGKGILESIIPRKNELYRPRIANVNLLLIIMACKQPSPSLILLDKLLLLASYYRITPQILLNKSDLPPDSKSIFIEDYYPQMGLPPIKTSAIKKTGIDTLRIVIENKITVFAGPSGAGKSSLLNALVDGISVKTQELSKKVERGKHTTRHVELYPLESGGWIADTPGFSQLEIPAIKSSELASYFNDLSSVAEECKFNDCLHQGEKECAVKDAVNEGLIAKSRYQNYISILEEILAKERSYK</sequence>
<dbReference type="EMBL" id="CP000448">
    <property type="protein sequence ID" value="ABI68533.1"/>
    <property type="molecule type" value="Genomic_DNA"/>
</dbReference>
<feature type="domain" description="EngC GTPase" evidence="11">
    <location>
        <begin position="74"/>
        <end position="221"/>
    </location>
</feature>
<keyword evidence="1 10" id="KW-0963">Cytoplasm</keyword>
<dbReference type="Gene3D" id="1.10.40.50">
    <property type="entry name" value="Probable gtpase engc, domain 3"/>
    <property type="match status" value="1"/>
</dbReference>
<dbReference type="Pfam" id="PF16745">
    <property type="entry name" value="RsgA_N"/>
    <property type="match status" value="1"/>
</dbReference>
<keyword evidence="3 10" id="KW-0479">Metal-binding</keyword>
<accession>Q0AXM1</accession>
<dbReference type="GO" id="GO:0046872">
    <property type="term" value="F:metal ion binding"/>
    <property type="evidence" value="ECO:0007669"/>
    <property type="project" value="UniProtKB-KW"/>
</dbReference>
<evidence type="ECO:0000256" key="9">
    <source>
        <dbReference type="ARBA" id="ARBA00023134"/>
    </source>
</evidence>
<evidence type="ECO:0000256" key="6">
    <source>
        <dbReference type="ARBA" id="ARBA00022801"/>
    </source>
</evidence>
<dbReference type="RefSeq" id="WP_011640636.1">
    <property type="nucleotide sequence ID" value="NC_008346.1"/>
</dbReference>
<feature type="binding site" evidence="10">
    <location>
        <begin position="114"/>
        <end position="117"/>
    </location>
    <ligand>
        <name>GTP</name>
        <dbReference type="ChEBI" id="CHEBI:37565"/>
    </ligand>
</feature>
<evidence type="ECO:0000256" key="1">
    <source>
        <dbReference type="ARBA" id="ARBA00022490"/>
    </source>
</evidence>
<dbReference type="GO" id="GO:0005525">
    <property type="term" value="F:GTP binding"/>
    <property type="evidence" value="ECO:0007669"/>
    <property type="project" value="UniProtKB-UniRule"/>
</dbReference>
<keyword evidence="5 10" id="KW-0547">Nucleotide-binding</keyword>
<feature type="binding site" evidence="10">
    <location>
        <position position="254"/>
    </location>
    <ligand>
        <name>Zn(2+)</name>
        <dbReference type="ChEBI" id="CHEBI:29105"/>
    </ligand>
</feature>
<evidence type="ECO:0000256" key="8">
    <source>
        <dbReference type="ARBA" id="ARBA00022884"/>
    </source>
</evidence>
<dbReference type="CDD" id="cd01854">
    <property type="entry name" value="YjeQ_EngC"/>
    <property type="match status" value="1"/>
</dbReference>
<dbReference type="InterPro" id="IPR012340">
    <property type="entry name" value="NA-bd_OB-fold"/>
</dbReference>
<dbReference type="Proteomes" id="UP000001968">
    <property type="component" value="Chromosome"/>
</dbReference>
<evidence type="ECO:0000256" key="10">
    <source>
        <dbReference type="HAMAP-Rule" id="MF_01820"/>
    </source>
</evidence>